<gene>
    <name evidence="3" type="ORF">FBUS_05936</name>
</gene>
<accession>A0A8E0VNB1</accession>
<evidence type="ECO:0000313" key="4">
    <source>
        <dbReference type="Proteomes" id="UP000728185"/>
    </source>
</evidence>
<proteinExistence type="inferred from homology"/>
<dbReference type="Pfam" id="PF00022">
    <property type="entry name" value="Actin"/>
    <property type="match status" value="1"/>
</dbReference>
<sequence>MPGFESLILGEKTAVVFDIGFAYTKCGFAGEAGPRFIFPTEVTLPNGDTKHFMFLQTVQERRKFLVKFFHHLYYKRVVIVDNVLSTSGFRDLIADVLYNHFEIPSALFAPAHLLSLFTLGISSAVVLDCGFQEAMTIPVYEGYTLLNAWQAGQLGSSAVYKNLENLLQENATVVNENGESLSLASCSSADCLLSTEVLEDIIARTSFISPASRAADWRKWLDAQCDSETASKVEAPKLAEDAFYYPLNSLKGSKRLLIPSRIRELSVECLFTGDNDRITLATLLLKSIQLSPIDIRRTLAHNIVVIGGTVNIPGFVSRLVEELNACLEWPEFASLSALKGEFRVHQPPGEPNYIAWLGGAIFGALESLPGRSLERNAYLEKGALPDWTSAIDNPPQLTDGRAETTRH</sequence>
<dbReference type="Proteomes" id="UP000728185">
    <property type="component" value="Unassembled WGS sequence"/>
</dbReference>
<keyword evidence="4" id="KW-1185">Reference proteome</keyword>
<reference evidence="3" key="1">
    <citation type="submission" date="2019-05" db="EMBL/GenBank/DDBJ databases">
        <title>Annotation for the trematode Fasciolopsis buski.</title>
        <authorList>
            <person name="Choi Y.-J."/>
        </authorList>
    </citation>
    <scope>NUCLEOTIDE SEQUENCE</scope>
    <source>
        <strain evidence="3">HT</strain>
        <tissue evidence="3">Whole worm</tissue>
    </source>
</reference>
<dbReference type="PANTHER" id="PTHR11937">
    <property type="entry name" value="ACTIN"/>
    <property type="match status" value="1"/>
</dbReference>
<dbReference type="SMART" id="SM00268">
    <property type="entry name" value="ACTIN"/>
    <property type="match status" value="1"/>
</dbReference>
<dbReference type="Gene3D" id="3.30.420.40">
    <property type="match status" value="2"/>
</dbReference>
<name>A0A8E0VNB1_9TREM</name>
<dbReference type="InterPro" id="IPR043129">
    <property type="entry name" value="ATPase_NBD"/>
</dbReference>
<dbReference type="OrthoDB" id="337660at2759"/>
<evidence type="ECO:0000256" key="2">
    <source>
        <dbReference type="RuleBase" id="RU000487"/>
    </source>
</evidence>
<dbReference type="CDD" id="cd10207">
    <property type="entry name" value="ASKHA_NBD_Arp10"/>
    <property type="match status" value="1"/>
</dbReference>
<dbReference type="AlphaFoldDB" id="A0A8E0VNB1"/>
<dbReference type="SUPFAM" id="SSF53067">
    <property type="entry name" value="Actin-like ATPase domain"/>
    <property type="match status" value="2"/>
</dbReference>
<protein>
    <submittedName>
        <fullName evidence="3">Actin protein 10</fullName>
    </submittedName>
</protein>
<comment type="function">
    <text evidence="1">Actins are highly conserved proteins that are involved in various types of cell motility and are ubiquitously expressed in all eukaryotic cells.</text>
</comment>
<evidence type="ECO:0000256" key="1">
    <source>
        <dbReference type="ARBA" id="ARBA00003520"/>
    </source>
</evidence>
<dbReference type="InterPro" id="IPR004000">
    <property type="entry name" value="Actin"/>
</dbReference>
<comment type="caution">
    <text evidence="3">The sequence shown here is derived from an EMBL/GenBank/DDBJ whole genome shotgun (WGS) entry which is preliminary data.</text>
</comment>
<organism evidence="3 4">
    <name type="scientific">Fasciolopsis buskii</name>
    <dbReference type="NCBI Taxonomy" id="27845"/>
    <lineage>
        <taxon>Eukaryota</taxon>
        <taxon>Metazoa</taxon>
        <taxon>Spiralia</taxon>
        <taxon>Lophotrochozoa</taxon>
        <taxon>Platyhelminthes</taxon>
        <taxon>Trematoda</taxon>
        <taxon>Digenea</taxon>
        <taxon>Plagiorchiida</taxon>
        <taxon>Echinostomata</taxon>
        <taxon>Echinostomatoidea</taxon>
        <taxon>Fasciolidae</taxon>
        <taxon>Fasciolopsis</taxon>
    </lineage>
</organism>
<dbReference type="EMBL" id="LUCM01001814">
    <property type="protein sequence ID" value="KAA0198317.1"/>
    <property type="molecule type" value="Genomic_DNA"/>
</dbReference>
<dbReference type="Gene3D" id="3.90.640.10">
    <property type="entry name" value="Actin, Chain A, domain 4"/>
    <property type="match status" value="1"/>
</dbReference>
<comment type="similarity">
    <text evidence="2">Belongs to the actin family.</text>
</comment>
<evidence type="ECO:0000313" key="3">
    <source>
        <dbReference type="EMBL" id="KAA0198317.1"/>
    </source>
</evidence>